<evidence type="ECO:0000313" key="2">
    <source>
        <dbReference type="Proteomes" id="UP000293360"/>
    </source>
</evidence>
<accession>A0A4Q4SZZ7</accession>
<dbReference type="STRING" id="155417.A0A4Q4SZZ7"/>
<dbReference type="PANTHER" id="PTHR48419:SF1">
    <property type="entry name" value="SULFOTRANSFERASE DOMAIN-CONTAINING PROTEIN"/>
    <property type="match status" value="1"/>
</dbReference>
<comment type="caution">
    <text evidence="1">The sequence shown here is derived from an EMBL/GenBank/DDBJ whole genome shotgun (WGS) entry which is preliminary data.</text>
</comment>
<reference evidence="1 2" key="1">
    <citation type="submission" date="2018-06" db="EMBL/GenBank/DDBJ databases">
        <title>Complete Genomes of Monosporascus.</title>
        <authorList>
            <person name="Robinson A.J."/>
            <person name="Natvig D.O."/>
        </authorList>
    </citation>
    <scope>NUCLEOTIDE SEQUENCE [LARGE SCALE GENOMIC DNA]</scope>
    <source>
        <strain evidence="1 2">CBS 110550</strain>
    </source>
</reference>
<keyword evidence="2" id="KW-1185">Reference proteome</keyword>
<evidence type="ECO:0008006" key="3">
    <source>
        <dbReference type="Google" id="ProtNLM"/>
    </source>
</evidence>
<dbReference type="InterPro" id="IPR027417">
    <property type="entry name" value="P-loop_NTPase"/>
</dbReference>
<sequence length="332" mass="38129">MTVNTKPIQPRYWLITSPRTASNMLVKILNLDGQGVRHAEGGGYFFLPGFIRRLHQLQNPMNTWTEEQRTEIHETQQQCFNALQDYIAKAEDEGQIIYVKEHAMFMNDPVKENEHTHGHGVGESQPLKAQGLEDHSRSKLNLTSLPDVFLKTWNPTFLIRHPALTLPSYCRAVLSGLEMDGFKRENQDLQDSEVTLRWIRSLYDFYAAHFPEGSPWPLVLDADDVMQSQELVARYAAMAGLDPEKLQFTWEKAPQEAIEKIPASQQRMLSSLLASNRVDTSKLAGNIDIAKEAIKWRSEFGEEAGAKLERLVRNAMPDYEYLRSKRLRMEQE</sequence>
<dbReference type="InterPro" id="IPR053226">
    <property type="entry name" value="Pyrrolopyrazine_biosynth_F"/>
</dbReference>
<dbReference type="Proteomes" id="UP000293360">
    <property type="component" value="Unassembled WGS sequence"/>
</dbReference>
<gene>
    <name evidence="1" type="ORF">DL764_008552</name>
</gene>
<name>A0A4Q4SZZ7_9PEZI</name>
<dbReference type="EMBL" id="QJNU01000688">
    <property type="protein sequence ID" value="RYO89589.1"/>
    <property type="molecule type" value="Genomic_DNA"/>
</dbReference>
<organism evidence="1 2">
    <name type="scientific">Monosporascus ibericus</name>
    <dbReference type="NCBI Taxonomy" id="155417"/>
    <lineage>
        <taxon>Eukaryota</taxon>
        <taxon>Fungi</taxon>
        <taxon>Dikarya</taxon>
        <taxon>Ascomycota</taxon>
        <taxon>Pezizomycotina</taxon>
        <taxon>Sordariomycetes</taxon>
        <taxon>Xylariomycetidae</taxon>
        <taxon>Xylariales</taxon>
        <taxon>Xylariales incertae sedis</taxon>
        <taxon>Monosporascus</taxon>
    </lineage>
</organism>
<dbReference type="AlphaFoldDB" id="A0A4Q4SZZ7"/>
<dbReference type="Gene3D" id="3.40.50.300">
    <property type="entry name" value="P-loop containing nucleotide triphosphate hydrolases"/>
    <property type="match status" value="1"/>
</dbReference>
<dbReference type="OrthoDB" id="3650366at2759"/>
<dbReference type="SUPFAM" id="SSF52540">
    <property type="entry name" value="P-loop containing nucleoside triphosphate hydrolases"/>
    <property type="match status" value="1"/>
</dbReference>
<protein>
    <recommendedName>
        <fullName evidence="3">Sulfotransferase domain-containing protein</fullName>
    </recommendedName>
</protein>
<proteinExistence type="predicted"/>
<evidence type="ECO:0000313" key="1">
    <source>
        <dbReference type="EMBL" id="RYO89589.1"/>
    </source>
</evidence>
<dbReference type="PANTHER" id="PTHR48419">
    <property type="entry name" value="SULFOTRANSFERASE DOMAIN-CONTAINING PROTEIN"/>
    <property type="match status" value="1"/>
</dbReference>